<organism evidence="1 2">
    <name type="scientific">Gossypium raimondii</name>
    <name type="common">Peruvian cotton</name>
    <name type="synonym">Gossypium klotzschianum subsp. raimondii</name>
    <dbReference type="NCBI Taxonomy" id="29730"/>
    <lineage>
        <taxon>Eukaryota</taxon>
        <taxon>Viridiplantae</taxon>
        <taxon>Streptophyta</taxon>
        <taxon>Embryophyta</taxon>
        <taxon>Tracheophyta</taxon>
        <taxon>Spermatophyta</taxon>
        <taxon>Magnoliopsida</taxon>
        <taxon>eudicotyledons</taxon>
        <taxon>Gunneridae</taxon>
        <taxon>Pentapetalae</taxon>
        <taxon>rosids</taxon>
        <taxon>malvids</taxon>
        <taxon>Malvales</taxon>
        <taxon>Malvaceae</taxon>
        <taxon>Malvoideae</taxon>
        <taxon>Gossypium</taxon>
    </lineage>
</organism>
<sequence length="27" mass="3021">MATTASGSSGYVCCRFFLQVITGRWFM</sequence>
<dbReference type="AlphaFoldDB" id="A0A7J8QFV7"/>
<protein>
    <submittedName>
        <fullName evidence="1">Uncharacterized protein</fullName>
    </submittedName>
</protein>
<feature type="non-terminal residue" evidence="1">
    <location>
        <position position="27"/>
    </location>
</feature>
<evidence type="ECO:0000313" key="1">
    <source>
        <dbReference type="EMBL" id="MBA0600368.1"/>
    </source>
</evidence>
<accession>A0A7J8QFV7</accession>
<dbReference type="EMBL" id="JABEZZ010000011">
    <property type="protein sequence ID" value="MBA0600368.1"/>
    <property type="molecule type" value="Genomic_DNA"/>
</dbReference>
<evidence type="ECO:0000313" key="2">
    <source>
        <dbReference type="Proteomes" id="UP000593578"/>
    </source>
</evidence>
<reference evidence="1 2" key="1">
    <citation type="journal article" date="2019" name="Genome Biol. Evol.">
        <title>Insights into the evolution of the New World diploid cottons (Gossypium, subgenus Houzingenia) based on genome sequencing.</title>
        <authorList>
            <person name="Grover C.E."/>
            <person name="Arick M.A. 2nd"/>
            <person name="Thrash A."/>
            <person name="Conover J.L."/>
            <person name="Sanders W.S."/>
            <person name="Peterson D.G."/>
            <person name="Frelichowski J.E."/>
            <person name="Scheffler J.A."/>
            <person name="Scheffler B.E."/>
            <person name="Wendel J.F."/>
        </authorList>
    </citation>
    <scope>NUCLEOTIDE SEQUENCE [LARGE SCALE GENOMIC DNA]</scope>
    <source>
        <strain evidence="1">8</strain>
        <tissue evidence="1">Leaf</tissue>
    </source>
</reference>
<gene>
    <name evidence="1" type="ORF">Gorai_006556</name>
</gene>
<comment type="caution">
    <text evidence="1">The sequence shown here is derived from an EMBL/GenBank/DDBJ whole genome shotgun (WGS) entry which is preliminary data.</text>
</comment>
<name>A0A7J8QFV7_GOSRA</name>
<dbReference type="Proteomes" id="UP000593578">
    <property type="component" value="Unassembled WGS sequence"/>
</dbReference>
<proteinExistence type="predicted"/>